<feature type="signal peptide" evidence="1">
    <location>
        <begin position="1"/>
        <end position="20"/>
    </location>
</feature>
<proteinExistence type="predicted"/>
<evidence type="ECO:0000256" key="1">
    <source>
        <dbReference type="SAM" id="SignalP"/>
    </source>
</evidence>
<keyword evidence="3" id="KW-1185">Reference proteome</keyword>
<reference evidence="2 3" key="1">
    <citation type="submission" date="2015-07" db="EMBL/GenBank/DDBJ databases">
        <title>Genome analysis of myxobacterium Chondromyces crocatus Cm c5 reveals a high potential for natural compound synthesis and the genetic basis for the loss of fruiting body formation.</title>
        <authorList>
            <person name="Zaburannyi N."/>
            <person name="Bunk B."/>
            <person name="Maier J."/>
            <person name="Overmann J."/>
            <person name="Mueller R."/>
        </authorList>
    </citation>
    <scope>NUCLEOTIDE SEQUENCE [LARGE SCALE GENOMIC DNA]</scope>
    <source>
        <strain evidence="2 3">Cm c5</strain>
    </source>
</reference>
<protein>
    <recommendedName>
        <fullName evidence="4">Secreted protein</fullName>
    </recommendedName>
</protein>
<dbReference type="AlphaFoldDB" id="A0A0K1EH60"/>
<dbReference type="Proteomes" id="UP000067626">
    <property type="component" value="Chromosome"/>
</dbReference>
<evidence type="ECO:0000313" key="2">
    <source>
        <dbReference type="EMBL" id="AKT39933.1"/>
    </source>
</evidence>
<evidence type="ECO:0000313" key="3">
    <source>
        <dbReference type="Proteomes" id="UP000067626"/>
    </source>
</evidence>
<sequence>MNFKTALLASGLMAFSSIFAMGCGGNACDDAADKAEECGLTSSGGSGDSGDVECTGTVECAANCIVDAPCDAFDGSNADASTAYLECVTGCSGSGS</sequence>
<evidence type="ECO:0008006" key="4">
    <source>
        <dbReference type="Google" id="ProtNLM"/>
    </source>
</evidence>
<feature type="chain" id="PRO_5005459476" description="Secreted protein" evidence="1">
    <location>
        <begin position="21"/>
        <end position="96"/>
    </location>
</feature>
<accession>A0A0K1EH60</accession>
<dbReference type="KEGG" id="ccro:CMC5_040840"/>
<keyword evidence="1" id="KW-0732">Signal</keyword>
<gene>
    <name evidence="2" type="ORF">CMC5_040840</name>
</gene>
<organism evidence="2 3">
    <name type="scientific">Chondromyces crocatus</name>
    <dbReference type="NCBI Taxonomy" id="52"/>
    <lineage>
        <taxon>Bacteria</taxon>
        <taxon>Pseudomonadati</taxon>
        <taxon>Myxococcota</taxon>
        <taxon>Polyangia</taxon>
        <taxon>Polyangiales</taxon>
        <taxon>Polyangiaceae</taxon>
        <taxon>Chondromyces</taxon>
    </lineage>
</organism>
<dbReference type="EMBL" id="CP012159">
    <property type="protein sequence ID" value="AKT39933.1"/>
    <property type="molecule type" value="Genomic_DNA"/>
</dbReference>
<name>A0A0K1EH60_CHOCO</name>
<dbReference type="PROSITE" id="PS51257">
    <property type="entry name" value="PROKAR_LIPOPROTEIN"/>
    <property type="match status" value="1"/>
</dbReference>